<dbReference type="Pfam" id="PF01872">
    <property type="entry name" value="RibD_C"/>
    <property type="match status" value="1"/>
</dbReference>
<feature type="active site" description="Proton donor" evidence="14">
    <location>
        <position position="56"/>
    </location>
</feature>
<feature type="binding site" evidence="15">
    <location>
        <position position="208"/>
    </location>
    <ligand>
        <name>substrate</name>
    </ligand>
</feature>
<dbReference type="UniPathway" id="UPA00275">
    <property type="reaction ID" value="UER00401"/>
</dbReference>
<dbReference type="InterPro" id="IPR024072">
    <property type="entry name" value="DHFR-like_dom_sf"/>
</dbReference>
<comment type="catalytic activity">
    <reaction evidence="13">
        <text>2,5-diamino-6-hydroxy-4-(5-phosphoribosylamino)-pyrimidine + H2O + H(+) = 5-amino-6-(5-phospho-D-ribosylamino)uracil + NH4(+)</text>
        <dbReference type="Rhea" id="RHEA:21868"/>
        <dbReference type="ChEBI" id="CHEBI:15377"/>
        <dbReference type="ChEBI" id="CHEBI:15378"/>
        <dbReference type="ChEBI" id="CHEBI:28938"/>
        <dbReference type="ChEBI" id="CHEBI:58453"/>
        <dbReference type="ChEBI" id="CHEBI:58614"/>
        <dbReference type="EC" id="3.5.4.26"/>
    </reaction>
</comment>
<evidence type="ECO:0000313" key="18">
    <source>
        <dbReference type="EMBL" id="PJC32743.1"/>
    </source>
</evidence>
<sequence>MNDTETDMFFMKKVLQLAKKGRSFTYPNPMVGALLVKNNIIIGQGYHRKYGHAHAEIETLKSARQDLSGATIYVNLEPCSHIGKTPPCSVALIKAGIKKVICSHLDPNPLVSGKGLRLLQKHGIQIKTGILKEAAQKLNEHFITFHTKKRPFIAVKFASSLDGKIATSTGSSKWITNEKARSYARRLRSAYHAILVGKNTILYDNPHLGCRNHRFKDPIRIVLDSKLSVPFDYQIYRDNNVIIATTTKAPHTKIDQLYKKGIQVLLFDADLIPIEKLVHELKILNIMSVLIEGGSEVIGEFIDKKLVDKAYIFQAPILIGGKKSISAIGGMGVDEVIDAIRLDTISYKTFDDNRLICGYVHY</sequence>
<dbReference type="Gene3D" id="3.40.140.10">
    <property type="entry name" value="Cytidine Deaminase, domain 2"/>
    <property type="match status" value="1"/>
</dbReference>
<dbReference type="GO" id="GO:0008270">
    <property type="term" value="F:zinc ion binding"/>
    <property type="evidence" value="ECO:0007669"/>
    <property type="project" value="InterPro"/>
</dbReference>
<dbReference type="GO" id="GO:0008703">
    <property type="term" value="F:5-amino-6-(5-phosphoribosylamino)uracil reductase activity"/>
    <property type="evidence" value="ECO:0007669"/>
    <property type="project" value="UniProtKB-EC"/>
</dbReference>
<feature type="binding site" evidence="15">
    <location>
        <position position="158"/>
    </location>
    <ligand>
        <name>NADP(+)</name>
        <dbReference type="ChEBI" id="CHEBI:58349"/>
    </ligand>
</feature>
<evidence type="ECO:0000256" key="5">
    <source>
        <dbReference type="ARBA" id="ARBA00007417"/>
    </source>
</evidence>
<accession>A0A2M8F0A7</accession>
<reference evidence="19" key="1">
    <citation type="submission" date="2017-09" db="EMBL/GenBank/DDBJ databases">
        <title>Depth-based differentiation of microbial function through sediment-hosted aquifers and enrichment of novel symbionts in the deep terrestrial subsurface.</title>
        <authorList>
            <person name="Probst A.J."/>
            <person name="Ladd B."/>
            <person name="Jarett J.K."/>
            <person name="Geller-Mcgrath D.E."/>
            <person name="Sieber C.M.K."/>
            <person name="Emerson J.B."/>
            <person name="Anantharaman K."/>
            <person name="Thomas B.C."/>
            <person name="Malmstrom R."/>
            <person name="Stieglmeier M."/>
            <person name="Klingl A."/>
            <person name="Woyke T."/>
            <person name="Ryan C.M."/>
            <person name="Banfield J.F."/>
        </authorList>
    </citation>
    <scope>NUCLEOTIDE SEQUENCE [LARGE SCALE GENOMIC DNA]</scope>
</reference>
<dbReference type="GO" id="GO:0009231">
    <property type="term" value="P:riboflavin biosynthetic process"/>
    <property type="evidence" value="ECO:0007669"/>
    <property type="project" value="UniProtKB-UniPathway"/>
</dbReference>
<name>A0A2M8F0A7_9BACT</name>
<evidence type="ECO:0000256" key="2">
    <source>
        <dbReference type="ARBA" id="ARBA00004882"/>
    </source>
</evidence>
<feature type="binding site" evidence="16">
    <location>
        <position position="54"/>
    </location>
    <ligand>
        <name>Zn(2+)</name>
        <dbReference type="ChEBI" id="CHEBI:29105"/>
        <note>catalytic</note>
    </ligand>
</feature>
<evidence type="ECO:0000259" key="17">
    <source>
        <dbReference type="PROSITE" id="PS51747"/>
    </source>
</evidence>
<keyword evidence="11 13" id="KW-0560">Oxidoreductase</keyword>
<evidence type="ECO:0000256" key="10">
    <source>
        <dbReference type="ARBA" id="ARBA00022857"/>
    </source>
</evidence>
<dbReference type="InterPro" id="IPR050765">
    <property type="entry name" value="Riboflavin_Biosynth_HTPR"/>
</dbReference>
<protein>
    <recommendedName>
        <fullName evidence="13">Riboflavin biosynthesis protein RibD</fullName>
    </recommendedName>
    <domain>
        <recommendedName>
            <fullName evidence="13">Diaminohydroxyphosphoribosylaminopyrimidine deaminase</fullName>
            <shortName evidence="13">DRAP deaminase</shortName>
            <ecNumber evidence="13">3.5.4.26</ecNumber>
        </recommendedName>
        <alternativeName>
            <fullName evidence="13">Riboflavin-specific deaminase</fullName>
        </alternativeName>
    </domain>
    <domain>
        <recommendedName>
            <fullName evidence="13">5-amino-6-(5-phosphoribosylamino)uracil reductase</fullName>
            <ecNumber evidence="13">1.1.1.193</ecNumber>
        </recommendedName>
        <alternativeName>
            <fullName evidence="13">HTP reductase</fullName>
        </alternativeName>
    </domain>
</protein>
<comment type="pathway">
    <text evidence="2 13">Cofactor biosynthesis; riboflavin biosynthesis; 5-amino-6-(D-ribitylamino)uracil from GTP: step 2/4.</text>
</comment>
<dbReference type="PIRSF" id="PIRSF006769">
    <property type="entry name" value="RibD"/>
    <property type="match status" value="1"/>
</dbReference>
<dbReference type="SUPFAM" id="SSF53597">
    <property type="entry name" value="Dihydrofolate reductase-like"/>
    <property type="match status" value="1"/>
</dbReference>
<keyword evidence="10 13" id="KW-0521">NADP</keyword>
<comment type="caution">
    <text evidence="18">The sequence shown here is derived from an EMBL/GenBank/DDBJ whole genome shotgun (WGS) entry which is preliminary data.</text>
</comment>
<proteinExistence type="inferred from homology"/>
<keyword evidence="8 13" id="KW-0378">Hydrolase</keyword>
<dbReference type="Proteomes" id="UP000231383">
    <property type="component" value="Unassembled WGS sequence"/>
</dbReference>
<keyword evidence="9 13" id="KW-0862">Zinc</keyword>
<evidence type="ECO:0000256" key="8">
    <source>
        <dbReference type="ARBA" id="ARBA00022801"/>
    </source>
</evidence>
<dbReference type="NCBIfam" id="TIGR00326">
    <property type="entry name" value="eubact_ribD"/>
    <property type="match status" value="1"/>
</dbReference>
<evidence type="ECO:0000256" key="12">
    <source>
        <dbReference type="ARBA" id="ARBA00023268"/>
    </source>
</evidence>
<dbReference type="PANTHER" id="PTHR38011">
    <property type="entry name" value="DIHYDROFOLATE REDUCTASE FAMILY PROTEIN (AFU_ORTHOLOGUE AFUA_8G06820)"/>
    <property type="match status" value="1"/>
</dbReference>
<evidence type="ECO:0000256" key="11">
    <source>
        <dbReference type="ARBA" id="ARBA00023002"/>
    </source>
</evidence>
<feature type="domain" description="CMP/dCMP-type deaminase" evidence="17">
    <location>
        <begin position="5"/>
        <end position="118"/>
    </location>
</feature>
<dbReference type="AlphaFoldDB" id="A0A2M8F0A7"/>
<dbReference type="PROSITE" id="PS00903">
    <property type="entry name" value="CYT_DCMP_DEAMINASES_1"/>
    <property type="match status" value="1"/>
</dbReference>
<evidence type="ECO:0000256" key="15">
    <source>
        <dbReference type="PIRSR" id="PIRSR006769-2"/>
    </source>
</evidence>
<dbReference type="EC" id="1.1.1.193" evidence="13"/>
<comment type="cofactor">
    <cofactor evidence="13 16">
        <name>Zn(2+)</name>
        <dbReference type="ChEBI" id="CHEBI:29105"/>
    </cofactor>
    <text evidence="13 16">Binds 1 zinc ion.</text>
</comment>
<organism evidence="18 19">
    <name type="scientific">Candidatus Roizmanbacteria bacterium CG_4_9_14_0_2_um_filter_39_13</name>
    <dbReference type="NCBI Taxonomy" id="1974839"/>
    <lineage>
        <taxon>Bacteria</taxon>
        <taxon>Candidatus Roizmaniibacteriota</taxon>
    </lineage>
</organism>
<comment type="similarity">
    <text evidence="4 13">In the N-terminal section; belongs to the cytidine and deoxycytidylate deaminase family.</text>
</comment>
<dbReference type="InterPro" id="IPR004794">
    <property type="entry name" value="Eubact_RibD"/>
</dbReference>
<evidence type="ECO:0000256" key="13">
    <source>
        <dbReference type="PIRNR" id="PIRNR006769"/>
    </source>
</evidence>
<evidence type="ECO:0000256" key="7">
    <source>
        <dbReference type="ARBA" id="ARBA00022723"/>
    </source>
</evidence>
<feature type="binding site" evidence="15">
    <location>
        <position position="211"/>
    </location>
    <ligand>
        <name>substrate</name>
    </ligand>
</feature>
<evidence type="ECO:0000256" key="14">
    <source>
        <dbReference type="PIRSR" id="PIRSR006769-1"/>
    </source>
</evidence>
<feature type="binding site" evidence="15">
    <location>
        <position position="225"/>
    </location>
    <ligand>
        <name>NADP(+)</name>
        <dbReference type="ChEBI" id="CHEBI:58349"/>
    </ligand>
</feature>
<comment type="pathway">
    <text evidence="3 13">Cofactor biosynthesis; riboflavin biosynthesis; 5-amino-6-(D-ribitylamino)uracil from GTP: step 3/4.</text>
</comment>
<dbReference type="InterPro" id="IPR002125">
    <property type="entry name" value="CMP_dCMP_dom"/>
</dbReference>
<dbReference type="GO" id="GO:0050661">
    <property type="term" value="F:NADP binding"/>
    <property type="evidence" value="ECO:0007669"/>
    <property type="project" value="InterPro"/>
</dbReference>
<dbReference type="InterPro" id="IPR016193">
    <property type="entry name" value="Cytidine_deaminase-like"/>
</dbReference>
<dbReference type="GO" id="GO:0008835">
    <property type="term" value="F:diaminohydroxyphosphoribosylaminopyrimidine deaminase activity"/>
    <property type="evidence" value="ECO:0007669"/>
    <property type="project" value="UniProtKB-EC"/>
</dbReference>
<dbReference type="EC" id="3.5.4.26" evidence="13"/>
<evidence type="ECO:0000256" key="1">
    <source>
        <dbReference type="ARBA" id="ARBA00002151"/>
    </source>
</evidence>
<dbReference type="PANTHER" id="PTHR38011:SF7">
    <property type="entry name" value="2,5-DIAMINO-6-RIBOSYLAMINO-4(3H)-PYRIMIDINONE 5'-PHOSPHATE REDUCTASE"/>
    <property type="match status" value="1"/>
</dbReference>
<evidence type="ECO:0000256" key="9">
    <source>
        <dbReference type="ARBA" id="ARBA00022833"/>
    </source>
</evidence>
<dbReference type="NCBIfam" id="TIGR00227">
    <property type="entry name" value="ribD_Cterm"/>
    <property type="match status" value="1"/>
</dbReference>
<feature type="binding site" evidence="15">
    <location>
        <position position="204"/>
    </location>
    <ligand>
        <name>NADP(+)</name>
        <dbReference type="ChEBI" id="CHEBI:58349"/>
    </ligand>
</feature>
<dbReference type="InterPro" id="IPR011549">
    <property type="entry name" value="RibD_C"/>
</dbReference>
<evidence type="ECO:0000313" key="19">
    <source>
        <dbReference type="Proteomes" id="UP000231383"/>
    </source>
</evidence>
<feature type="binding site" evidence="15">
    <location>
        <position position="172"/>
    </location>
    <ligand>
        <name>substrate</name>
    </ligand>
</feature>
<keyword evidence="12" id="KW-0511">Multifunctional enzyme</keyword>
<evidence type="ECO:0000256" key="16">
    <source>
        <dbReference type="PIRSR" id="PIRSR006769-3"/>
    </source>
</evidence>
<gene>
    <name evidence="18" type="primary">ribD</name>
    <name evidence="18" type="ORF">CO051_02640</name>
</gene>
<dbReference type="SUPFAM" id="SSF53927">
    <property type="entry name" value="Cytidine deaminase-like"/>
    <property type="match status" value="1"/>
</dbReference>
<comment type="function">
    <text evidence="1 13">Converts 2,5-diamino-6-(ribosylamino)-4(3h)-pyrimidinone 5'-phosphate into 5-amino-6-(ribosylamino)-2,4(1h,3h)-pyrimidinedione 5'-phosphate.</text>
</comment>
<dbReference type="FunFam" id="3.40.140.10:FF:000025">
    <property type="entry name" value="Riboflavin biosynthesis protein RibD"/>
    <property type="match status" value="1"/>
</dbReference>
<feature type="binding site" evidence="15">
    <location>
        <position position="200"/>
    </location>
    <ligand>
        <name>NADP(+)</name>
        <dbReference type="ChEBI" id="CHEBI:58349"/>
    </ligand>
</feature>
<dbReference type="InterPro" id="IPR002734">
    <property type="entry name" value="RibDG_C"/>
</dbReference>
<dbReference type="PROSITE" id="PS51747">
    <property type="entry name" value="CYT_DCMP_DEAMINASES_2"/>
    <property type="match status" value="1"/>
</dbReference>
<keyword evidence="6 13" id="KW-0686">Riboflavin biosynthesis</keyword>
<evidence type="ECO:0000256" key="6">
    <source>
        <dbReference type="ARBA" id="ARBA00022619"/>
    </source>
</evidence>
<keyword evidence="7 13" id="KW-0479">Metal-binding</keyword>
<dbReference type="InterPro" id="IPR016192">
    <property type="entry name" value="APOBEC/CMP_deaminase_Zn-bd"/>
</dbReference>
<feature type="binding site" evidence="16">
    <location>
        <position position="79"/>
    </location>
    <ligand>
        <name>Zn(2+)</name>
        <dbReference type="ChEBI" id="CHEBI:29105"/>
        <note>catalytic</note>
    </ligand>
</feature>
<feature type="binding site" evidence="16">
    <location>
        <position position="88"/>
    </location>
    <ligand>
        <name>Zn(2+)</name>
        <dbReference type="ChEBI" id="CHEBI:29105"/>
        <note>catalytic</note>
    </ligand>
</feature>
<evidence type="ECO:0000256" key="4">
    <source>
        <dbReference type="ARBA" id="ARBA00005259"/>
    </source>
</evidence>
<dbReference type="EMBL" id="PFSC01000069">
    <property type="protein sequence ID" value="PJC32743.1"/>
    <property type="molecule type" value="Genomic_DNA"/>
</dbReference>
<dbReference type="Gene3D" id="3.40.430.10">
    <property type="entry name" value="Dihydrofolate Reductase, subunit A"/>
    <property type="match status" value="1"/>
</dbReference>
<feature type="binding site" evidence="15">
    <location>
        <position position="292"/>
    </location>
    <ligand>
        <name>substrate</name>
    </ligand>
</feature>
<dbReference type="Pfam" id="PF00383">
    <property type="entry name" value="dCMP_cyt_deam_1"/>
    <property type="match status" value="1"/>
</dbReference>
<dbReference type="CDD" id="cd01284">
    <property type="entry name" value="Riboflavin_deaminase-reductase"/>
    <property type="match status" value="1"/>
</dbReference>
<feature type="binding site" evidence="15">
    <location>
        <position position="188"/>
    </location>
    <ligand>
        <name>substrate</name>
    </ligand>
</feature>
<feature type="binding site" evidence="15">
    <location>
        <position position="174"/>
    </location>
    <ligand>
        <name>NADP(+)</name>
        <dbReference type="ChEBI" id="CHEBI:58349"/>
    </ligand>
</feature>
<evidence type="ECO:0000256" key="3">
    <source>
        <dbReference type="ARBA" id="ARBA00004910"/>
    </source>
</evidence>
<comment type="catalytic activity">
    <reaction evidence="13">
        <text>5-amino-6-(5-phospho-D-ribitylamino)uracil + NADP(+) = 5-amino-6-(5-phospho-D-ribosylamino)uracil + NADPH + H(+)</text>
        <dbReference type="Rhea" id="RHEA:17845"/>
        <dbReference type="ChEBI" id="CHEBI:15378"/>
        <dbReference type="ChEBI" id="CHEBI:57783"/>
        <dbReference type="ChEBI" id="CHEBI:58349"/>
        <dbReference type="ChEBI" id="CHEBI:58421"/>
        <dbReference type="ChEBI" id="CHEBI:58453"/>
        <dbReference type="EC" id="1.1.1.193"/>
    </reaction>
</comment>
<comment type="similarity">
    <text evidence="5 13">In the C-terminal section; belongs to the HTP reductase family.</text>
</comment>